<gene>
    <name evidence="1" type="ORF">BO86DRAFT_386791</name>
</gene>
<dbReference type="AlphaFoldDB" id="A0A8T8XB92"/>
<organism evidence="1 2">
    <name type="scientific">Aspergillus japonicus CBS 114.51</name>
    <dbReference type="NCBI Taxonomy" id="1448312"/>
    <lineage>
        <taxon>Eukaryota</taxon>
        <taxon>Fungi</taxon>
        <taxon>Dikarya</taxon>
        <taxon>Ascomycota</taxon>
        <taxon>Pezizomycotina</taxon>
        <taxon>Eurotiomycetes</taxon>
        <taxon>Eurotiomycetidae</taxon>
        <taxon>Eurotiales</taxon>
        <taxon>Aspergillaceae</taxon>
        <taxon>Aspergillus</taxon>
        <taxon>Aspergillus subgen. Circumdati</taxon>
    </lineage>
</organism>
<evidence type="ECO:0000313" key="1">
    <source>
        <dbReference type="EMBL" id="RAH84722.1"/>
    </source>
</evidence>
<reference evidence="1 2" key="1">
    <citation type="submission" date="2018-02" db="EMBL/GenBank/DDBJ databases">
        <title>The genomes of Aspergillus section Nigri reveals drivers in fungal speciation.</title>
        <authorList>
            <consortium name="DOE Joint Genome Institute"/>
            <person name="Vesth T.C."/>
            <person name="Nybo J."/>
            <person name="Theobald S."/>
            <person name="Brandl J."/>
            <person name="Frisvad J.C."/>
            <person name="Nielsen K.F."/>
            <person name="Lyhne E.K."/>
            <person name="Kogle M.E."/>
            <person name="Kuo A."/>
            <person name="Riley R."/>
            <person name="Clum A."/>
            <person name="Nolan M."/>
            <person name="Lipzen A."/>
            <person name="Salamov A."/>
            <person name="Henrissat B."/>
            <person name="Wiebenga A."/>
            <person name="De vries R.P."/>
            <person name="Grigoriev I.V."/>
            <person name="Mortensen U.H."/>
            <person name="Andersen M.R."/>
            <person name="Baker S.E."/>
        </authorList>
    </citation>
    <scope>NUCLEOTIDE SEQUENCE [LARGE SCALE GENOMIC DNA]</scope>
    <source>
        <strain evidence="1 2">CBS 114.51</strain>
    </source>
</reference>
<sequence length="72" mass="7994">MRLKKDDLPLASSFWVGSTRAKKTCAASAVHTRTMGAPWVKLKGYQRSGRLKERDKTSDRDSAVGRCLFHAG</sequence>
<name>A0A8T8XB92_ASPJA</name>
<protein>
    <submittedName>
        <fullName evidence="1">Uncharacterized protein</fullName>
    </submittedName>
</protein>
<keyword evidence="2" id="KW-1185">Reference proteome</keyword>
<proteinExistence type="predicted"/>
<dbReference type="Proteomes" id="UP000249497">
    <property type="component" value="Unassembled WGS sequence"/>
</dbReference>
<evidence type="ECO:0000313" key="2">
    <source>
        <dbReference type="Proteomes" id="UP000249497"/>
    </source>
</evidence>
<dbReference type="EMBL" id="KZ824777">
    <property type="protein sequence ID" value="RAH84722.1"/>
    <property type="molecule type" value="Genomic_DNA"/>
</dbReference>
<dbReference type="RefSeq" id="XP_025530616.1">
    <property type="nucleotide sequence ID" value="XM_025671428.1"/>
</dbReference>
<accession>A0A8T8XB92</accession>
<dbReference type="GeneID" id="37175120"/>